<sequence>MARTRILLAPILSLVLAGIIGCSSEKAQSAAPVAVPITASPAVQKTVPLTVRAIGEVEAFSTVEVKSHLAGQLVSVHFSEGQDVKRGQLLFTFDRRPTEAMVAQAQGNLAKAKAELAQAETNTARYAKLMQEGVVARERYEQEQANMESLRASVEASKGTLENAKVQLSYTTIYSPIDGRTGSLQVHAGNMVKADEASLVVINQLRPIYTRFTLPEPLLPQVKAAMARGKLKVEALVPKTDTAVSTGYVSFVDNAVNRDTGTIALKGEFVNEDRRLWPGQFVDVTMTLAEVPNAILVPTMAVQTGQQGQYVYVVKNDMTVETRAVKIGAAVDDQTVVQEGLQAGERVVTDGQMRLVPGARVEIKHAAGASGSGK</sequence>
<feature type="domain" description="Multidrug resistance protein MdtA-like barrel-sandwich hybrid" evidence="9">
    <location>
        <begin position="62"/>
        <end position="202"/>
    </location>
</feature>
<keyword evidence="5" id="KW-0997">Cell inner membrane</keyword>
<reference evidence="12" key="1">
    <citation type="submission" date="2020-07" db="EMBL/GenBank/DDBJ databases">
        <title>Huge and variable diversity of episymbiotic CPR bacteria and DPANN archaea in groundwater ecosystems.</title>
        <authorList>
            <person name="He C.Y."/>
            <person name="Keren R."/>
            <person name="Whittaker M."/>
            <person name="Farag I.F."/>
            <person name="Doudna J."/>
            <person name="Cate J.H.D."/>
            <person name="Banfield J.F."/>
        </authorList>
    </citation>
    <scope>NUCLEOTIDE SEQUENCE</scope>
    <source>
        <strain evidence="12">NC_groundwater_580_Pr5_B-0.1um_64_19</strain>
    </source>
</reference>
<dbReference type="Proteomes" id="UP000779809">
    <property type="component" value="Unassembled WGS sequence"/>
</dbReference>
<dbReference type="InterPro" id="IPR058627">
    <property type="entry name" value="MdtA-like_C"/>
</dbReference>
<name>A0A932A6N9_9BACT</name>
<dbReference type="Pfam" id="PF25944">
    <property type="entry name" value="Beta-barrel_RND"/>
    <property type="match status" value="1"/>
</dbReference>
<dbReference type="InterPro" id="IPR058624">
    <property type="entry name" value="MdtA-like_HH"/>
</dbReference>
<feature type="domain" description="Multidrug resistance protein MdtA-like beta-barrel" evidence="10">
    <location>
        <begin position="207"/>
        <end position="288"/>
    </location>
</feature>
<feature type="coiled-coil region" evidence="7">
    <location>
        <begin position="102"/>
        <end position="167"/>
    </location>
</feature>
<dbReference type="FunFam" id="2.40.420.20:FF:000001">
    <property type="entry name" value="Efflux RND transporter periplasmic adaptor subunit"/>
    <property type="match status" value="1"/>
</dbReference>
<dbReference type="Pfam" id="PF25917">
    <property type="entry name" value="BSH_RND"/>
    <property type="match status" value="1"/>
</dbReference>
<dbReference type="InterPro" id="IPR006143">
    <property type="entry name" value="RND_pump_MFP"/>
</dbReference>
<dbReference type="PANTHER" id="PTHR30469">
    <property type="entry name" value="MULTIDRUG RESISTANCE PROTEIN MDTA"/>
    <property type="match status" value="1"/>
</dbReference>
<feature type="domain" description="Multidrug resistance protein MdtA-like C-terminal permuted SH3" evidence="11">
    <location>
        <begin position="293"/>
        <end position="351"/>
    </location>
</feature>
<dbReference type="Gene3D" id="2.40.420.20">
    <property type="match status" value="1"/>
</dbReference>
<dbReference type="InterPro" id="IPR058626">
    <property type="entry name" value="MdtA-like_b-barrel"/>
</dbReference>
<evidence type="ECO:0000259" key="9">
    <source>
        <dbReference type="Pfam" id="PF25917"/>
    </source>
</evidence>
<evidence type="ECO:0000256" key="6">
    <source>
        <dbReference type="ARBA" id="ARBA00023136"/>
    </source>
</evidence>
<dbReference type="PROSITE" id="PS51257">
    <property type="entry name" value="PROKAR_LIPOPROTEIN"/>
    <property type="match status" value="1"/>
</dbReference>
<evidence type="ECO:0000259" key="8">
    <source>
        <dbReference type="Pfam" id="PF25876"/>
    </source>
</evidence>
<protein>
    <submittedName>
        <fullName evidence="12">Efflux RND transporter periplasmic adaptor subunit</fullName>
    </submittedName>
</protein>
<dbReference type="GO" id="GO:0030313">
    <property type="term" value="C:cell envelope"/>
    <property type="evidence" value="ECO:0007669"/>
    <property type="project" value="UniProtKB-SubCell"/>
</dbReference>
<comment type="similarity">
    <text evidence="2">Belongs to the membrane fusion protein (MFP) (TC 8.A.1) family.</text>
</comment>
<keyword evidence="7" id="KW-0175">Coiled coil</keyword>
<dbReference type="EMBL" id="JACPNR010000004">
    <property type="protein sequence ID" value="MBI2677689.1"/>
    <property type="molecule type" value="Genomic_DNA"/>
</dbReference>
<dbReference type="AlphaFoldDB" id="A0A932A6N9"/>
<proteinExistence type="inferred from homology"/>
<evidence type="ECO:0000256" key="3">
    <source>
        <dbReference type="ARBA" id="ARBA00022448"/>
    </source>
</evidence>
<evidence type="ECO:0000256" key="2">
    <source>
        <dbReference type="ARBA" id="ARBA00009477"/>
    </source>
</evidence>
<evidence type="ECO:0000256" key="4">
    <source>
        <dbReference type="ARBA" id="ARBA00022475"/>
    </source>
</evidence>
<dbReference type="GO" id="GO:0015562">
    <property type="term" value="F:efflux transmembrane transporter activity"/>
    <property type="evidence" value="ECO:0007669"/>
    <property type="project" value="TreeGrafter"/>
</dbReference>
<dbReference type="Pfam" id="PF25876">
    <property type="entry name" value="HH_MFP_RND"/>
    <property type="match status" value="1"/>
</dbReference>
<evidence type="ECO:0000313" key="12">
    <source>
        <dbReference type="EMBL" id="MBI2677689.1"/>
    </source>
</evidence>
<organism evidence="12 13">
    <name type="scientific">Candidatus Korobacter versatilis</name>
    <dbReference type="NCBI Taxonomy" id="658062"/>
    <lineage>
        <taxon>Bacteria</taxon>
        <taxon>Pseudomonadati</taxon>
        <taxon>Acidobacteriota</taxon>
        <taxon>Terriglobia</taxon>
        <taxon>Terriglobales</taxon>
        <taxon>Candidatus Korobacteraceae</taxon>
        <taxon>Candidatus Korobacter</taxon>
    </lineage>
</organism>
<evidence type="ECO:0000256" key="5">
    <source>
        <dbReference type="ARBA" id="ARBA00022519"/>
    </source>
</evidence>
<dbReference type="Pfam" id="PF25967">
    <property type="entry name" value="RND-MFP_C"/>
    <property type="match status" value="1"/>
</dbReference>
<dbReference type="SUPFAM" id="SSF111369">
    <property type="entry name" value="HlyD-like secretion proteins"/>
    <property type="match status" value="1"/>
</dbReference>
<dbReference type="Gene3D" id="2.40.50.100">
    <property type="match status" value="1"/>
</dbReference>
<feature type="domain" description="Multidrug resistance protein MdtA-like alpha-helical hairpin" evidence="8">
    <location>
        <begin position="103"/>
        <end position="171"/>
    </location>
</feature>
<dbReference type="Gene3D" id="2.40.30.170">
    <property type="match status" value="1"/>
</dbReference>
<dbReference type="PANTHER" id="PTHR30469:SF36">
    <property type="entry name" value="BLL3903 PROTEIN"/>
    <property type="match status" value="1"/>
</dbReference>
<dbReference type="InterPro" id="IPR058625">
    <property type="entry name" value="MdtA-like_BSH"/>
</dbReference>
<dbReference type="NCBIfam" id="TIGR01730">
    <property type="entry name" value="RND_mfp"/>
    <property type="match status" value="1"/>
</dbReference>
<evidence type="ECO:0000259" key="10">
    <source>
        <dbReference type="Pfam" id="PF25944"/>
    </source>
</evidence>
<evidence type="ECO:0000313" key="13">
    <source>
        <dbReference type="Proteomes" id="UP000779809"/>
    </source>
</evidence>
<dbReference type="Gene3D" id="1.10.287.470">
    <property type="entry name" value="Helix hairpin bin"/>
    <property type="match status" value="1"/>
</dbReference>
<keyword evidence="4" id="KW-1003">Cell membrane</keyword>
<keyword evidence="6" id="KW-0472">Membrane</keyword>
<accession>A0A932A6N9</accession>
<gene>
    <name evidence="12" type="ORF">HYX28_02795</name>
</gene>
<evidence type="ECO:0000259" key="11">
    <source>
        <dbReference type="Pfam" id="PF25967"/>
    </source>
</evidence>
<comment type="caution">
    <text evidence="12">The sequence shown here is derived from an EMBL/GenBank/DDBJ whole genome shotgun (WGS) entry which is preliminary data.</text>
</comment>
<comment type="subcellular location">
    <subcellularLocation>
        <location evidence="1">Cell membrane</location>
    </subcellularLocation>
</comment>
<evidence type="ECO:0000256" key="1">
    <source>
        <dbReference type="ARBA" id="ARBA00004236"/>
    </source>
</evidence>
<evidence type="ECO:0000256" key="7">
    <source>
        <dbReference type="SAM" id="Coils"/>
    </source>
</evidence>
<keyword evidence="3" id="KW-0813">Transport</keyword>
<dbReference type="GO" id="GO:1990281">
    <property type="term" value="C:efflux pump complex"/>
    <property type="evidence" value="ECO:0007669"/>
    <property type="project" value="TreeGrafter"/>
</dbReference>